<dbReference type="PROSITE" id="PS00690">
    <property type="entry name" value="DEAH_ATP_HELICASE"/>
    <property type="match status" value="1"/>
</dbReference>
<comment type="similarity">
    <text evidence="1">Belongs to the DEAD box helicase family. DEAH subfamily.</text>
</comment>
<evidence type="ECO:0000256" key="1">
    <source>
        <dbReference type="ARBA" id="ARBA00008792"/>
    </source>
</evidence>
<dbReference type="EMBL" id="CAKKLH010000292">
    <property type="protein sequence ID" value="CAH0109481.1"/>
    <property type="molecule type" value="Genomic_DNA"/>
</dbReference>
<evidence type="ECO:0008006" key="11">
    <source>
        <dbReference type="Google" id="ProtNLM"/>
    </source>
</evidence>
<accession>A0A8J2WS68</accession>
<feature type="compositionally biased region" description="Basic and acidic residues" evidence="6">
    <location>
        <begin position="237"/>
        <end position="250"/>
    </location>
</feature>
<dbReference type="InterPro" id="IPR011709">
    <property type="entry name" value="DEAD-box_helicase_OB_fold"/>
</dbReference>
<dbReference type="Pfam" id="PF21010">
    <property type="entry name" value="HA2_C"/>
    <property type="match status" value="1"/>
</dbReference>
<keyword evidence="4" id="KW-0347">Helicase</keyword>
<evidence type="ECO:0000313" key="10">
    <source>
        <dbReference type="Proteomes" id="UP000789390"/>
    </source>
</evidence>
<dbReference type="InterPro" id="IPR002464">
    <property type="entry name" value="DNA/RNA_helicase_DEAH_CS"/>
</dbReference>
<evidence type="ECO:0000259" key="7">
    <source>
        <dbReference type="PROSITE" id="PS51192"/>
    </source>
</evidence>
<dbReference type="GO" id="GO:0000462">
    <property type="term" value="P:maturation of SSU-rRNA from tricistronic rRNA transcript (SSU-rRNA, 5.8S rRNA, LSU-rRNA)"/>
    <property type="evidence" value="ECO:0007669"/>
    <property type="project" value="TreeGrafter"/>
</dbReference>
<dbReference type="OrthoDB" id="10025033at2759"/>
<dbReference type="FunFam" id="3.40.50.300:FF:003631">
    <property type="entry name" value="DEAH (Asp-Glu-Ala-His) box polypeptide 37"/>
    <property type="match status" value="1"/>
</dbReference>
<dbReference type="InterPro" id="IPR001650">
    <property type="entry name" value="Helicase_C-like"/>
</dbReference>
<evidence type="ECO:0000256" key="5">
    <source>
        <dbReference type="ARBA" id="ARBA00022840"/>
    </source>
</evidence>
<dbReference type="InterPro" id="IPR011545">
    <property type="entry name" value="DEAD/DEAH_box_helicase_dom"/>
</dbReference>
<keyword evidence="10" id="KW-1185">Reference proteome</keyword>
<proteinExistence type="inferred from homology"/>
<evidence type="ECO:0000313" key="9">
    <source>
        <dbReference type="EMBL" id="CAH0109481.1"/>
    </source>
</evidence>
<dbReference type="CDD" id="cd18791">
    <property type="entry name" value="SF2_C_RHA"/>
    <property type="match status" value="1"/>
</dbReference>
<feature type="region of interest" description="Disordered" evidence="6">
    <location>
        <begin position="126"/>
        <end position="250"/>
    </location>
</feature>
<dbReference type="Pfam" id="PF00271">
    <property type="entry name" value="Helicase_C"/>
    <property type="match status" value="1"/>
</dbReference>
<dbReference type="GO" id="GO:0005524">
    <property type="term" value="F:ATP binding"/>
    <property type="evidence" value="ECO:0007669"/>
    <property type="project" value="UniProtKB-KW"/>
</dbReference>
<sequence length="1199" mass="135812">MGPNKKGYNWKARQVVKTKIIHTEGVEIELNGSEASKYDECNALVLPSKKRTTKVVKEKKSNQRILSKTQRKKLEKIVDVKKKKANRAELLESLAKLQPSAQEQAMMTSLTAVQTKGIKRSIAETSVPLFDEPGEDKQANGAAGGKRRQRWKEKEEVDDNVENPQTDANVIGLEVIEHSSSSEQEESEDEEKEELEDEEKEELEEKAALEEVVSKEEVKNADKKEDDAAVNTTKGNTETKKDDTPVPKRESKPAIFVPVHRTAEVQAARMKLPILAEEQAIVEAINENPVVILAGETGSGKTTQVPQFLYEAGYAANGKIIGVTEPRRVAATSMANRVAEEMNLHDGQVGYQIRFEGNVKDNTRIKFMTDGVLLKASCFFKQIWEVQKDFLLNNYSVVIIDEAHERSVYSDILLGLLSRIVMLRQKRGNPLKLVIMSATLRVEDFTDNQRLFKTKPVVIQVEARQFPVSVHFNKRTAFEDYVEESYRKVCKIHRQLPDGGILVFLTGQQEVNALCRKLRQMFPGVKRTEKSKPTETATSKPEDIPIISDQEEDEDMEKVLAKIKTKQQNMKKRSRKEVDQQVKINLDHYSALPLQEQEQDHDDNLGDLMDSDEELDINDEQSEALSQSQTAPPLWVLPLYSLLPSYRQQKVFAPPPEGSRLCVVATNVAETSLTIPNVRYVVDTGRVKTKFFDKVTGVSAFHVTWTSQAAANQRAGRAGRTGPGHCYRLYSSAVFNDEFEKFSLPDIARRPIDDLVLQMKSMDIEKVIHFPFPTPPDIKQLYAAERRLLLLNALEPPPRNIRLKQSQEWTSKITPLGRAMAAYPLAPRYAKMLLLSQQHDLLQLTITLVSALSVQELVLDQPADSEPGNTHRRWLGQRRSWAGTGQSLFLGDPMVLLRAVGAAEYSGDIEAFCSTNGIRSKALREVRKLRVQLTNETNLIIPSGTASIVVDPRMAPPTELQAKLLRQILMAGLPDHVAKRIDPNEIKETEDRRKYKYAYRCPEMEDPVFLNPSSILRYSHPEWIVYQDIYEHDDKIYLRGITAIEPEWLPVFSPTQCTFSAPLELPAPRYDSDHGRIVCHMNITFGRSGWLLPVMELEFPSGIDRFKFFAQFFLNGDVCQPLAKYTKSLLSTPSTMVKTWAKLQPRTQLLLQELKNRNVDNLDTLLAAWQKDKLYLLTAYQAWVPESLHGEVAALWPPV</sequence>
<name>A0A8J2WS68_9CRUS</name>
<dbReference type="GO" id="GO:0005730">
    <property type="term" value="C:nucleolus"/>
    <property type="evidence" value="ECO:0007669"/>
    <property type="project" value="TreeGrafter"/>
</dbReference>
<dbReference type="SMART" id="SM00490">
    <property type="entry name" value="HELICc"/>
    <property type="match status" value="1"/>
</dbReference>
<dbReference type="InterPro" id="IPR027417">
    <property type="entry name" value="P-loop_NTPase"/>
</dbReference>
<dbReference type="PANTHER" id="PTHR18934">
    <property type="entry name" value="ATP-DEPENDENT RNA HELICASE"/>
    <property type="match status" value="1"/>
</dbReference>
<keyword evidence="2" id="KW-0547">Nucleotide-binding</keyword>
<dbReference type="SMART" id="SM00847">
    <property type="entry name" value="HA2"/>
    <property type="match status" value="1"/>
</dbReference>
<dbReference type="SMART" id="SM00487">
    <property type="entry name" value="DEXDc"/>
    <property type="match status" value="1"/>
</dbReference>
<dbReference type="Pfam" id="PF07717">
    <property type="entry name" value="OB_NTP_bind"/>
    <property type="match status" value="1"/>
</dbReference>
<keyword evidence="3" id="KW-0378">Hydrolase</keyword>
<dbReference type="InterPro" id="IPR056371">
    <property type="entry name" value="DHX37-like_C"/>
</dbReference>
<dbReference type="Pfam" id="PF23362">
    <property type="entry name" value="DHX37_C"/>
    <property type="match status" value="1"/>
</dbReference>
<keyword evidence="5" id="KW-0067">ATP-binding</keyword>
<dbReference type="CDD" id="cd17982">
    <property type="entry name" value="DEXHc_DHX37"/>
    <property type="match status" value="1"/>
</dbReference>
<dbReference type="InterPro" id="IPR007502">
    <property type="entry name" value="Helicase-assoc_dom"/>
</dbReference>
<dbReference type="Proteomes" id="UP000789390">
    <property type="component" value="Unassembled WGS sequence"/>
</dbReference>
<feature type="domain" description="Helicase ATP-binding" evidence="7">
    <location>
        <begin position="282"/>
        <end position="458"/>
    </location>
</feature>
<dbReference type="AlphaFoldDB" id="A0A8J2WS68"/>
<comment type="caution">
    <text evidence="9">The sequence shown here is derived from an EMBL/GenBank/DDBJ whole genome shotgun (WGS) entry which is preliminary data.</text>
</comment>
<evidence type="ECO:0000256" key="3">
    <source>
        <dbReference type="ARBA" id="ARBA00022801"/>
    </source>
</evidence>
<evidence type="ECO:0000259" key="8">
    <source>
        <dbReference type="PROSITE" id="PS51194"/>
    </source>
</evidence>
<dbReference type="FunFam" id="3.40.50.300:FF:003770">
    <property type="entry name" value="ATP-dependent RNA helicase DHR1, putative"/>
    <property type="match status" value="1"/>
</dbReference>
<dbReference type="InterPro" id="IPR014001">
    <property type="entry name" value="Helicase_ATP-bd"/>
</dbReference>
<feature type="compositionally biased region" description="Acidic residues" evidence="6">
    <location>
        <begin position="183"/>
        <end position="202"/>
    </location>
</feature>
<dbReference type="Pfam" id="PF00270">
    <property type="entry name" value="DEAD"/>
    <property type="match status" value="1"/>
</dbReference>
<dbReference type="Gene3D" id="1.20.120.1080">
    <property type="match status" value="1"/>
</dbReference>
<dbReference type="GO" id="GO:0004386">
    <property type="term" value="F:helicase activity"/>
    <property type="evidence" value="ECO:0007669"/>
    <property type="project" value="UniProtKB-KW"/>
</dbReference>
<dbReference type="GO" id="GO:0016787">
    <property type="term" value="F:hydrolase activity"/>
    <property type="evidence" value="ECO:0007669"/>
    <property type="project" value="UniProtKB-KW"/>
</dbReference>
<dbReference type="GO" id="GO:0003723">
    <property type="term" value="F:RNA binding"/>
    <property type="evidence" value="ECO:0007669"/>
    <property type="project" value="TreeGrafter"/>
</dbReference>
<reference evidence="9" key="1">
    <citation type="submission" date="2021-11" db="EMBL/GenBank/DDBJ databases">
        <authorList>
            <person name="Schell T."/>
        </authorList>
    </citation>
    <scope>NUCLEOTIDE SEQUENCE</scope>
    <source>
        <strain evidence="9">M5</strain>
    </source>
</reference>
<dbReference type="PROSITE" id="PS51192">
    <property type="entry name" value="HELICASE_ATP_BIND_1"/>
    <property type="match status" value="1"/>
</dbReference>
<evidence type="ECO:0000256" key="2">
    <source>
        <dbReference type="ARBA" id="ARBA00022741"/>
    </source>
</evidence>
<dbReference type="SUPFAM" id="SSF52540">
    <property type="entry name" value="P-loop containing nucleoside triphosphate hydrolases"/>
    <property type="match status" value="1"/>
</dbReference>
<gene>
    <name evidence="9" type="ORF">DGAL_LOCUS12959</name>
</gene>
<dbReference type="FunFam" id="3.40.50.300:FF:000895">
    <property type="entry name" value="probable ATP-dependent RNA helicase DHX37"/>
    <property type="match status" value="1"/>
</dbReference>
<evidence type="ECO:0000256" key="4">
    <source>
        <dbReference type="ARBA" id="ARBA00022806"/>
    </source>
</evidence>
<dbReference type="PANTHER" id="PTHR18934:SF99">
    <property type="entry name" value="ATP-DEPENDENT RNA HELICASE DHX37-RELATED"/>
    <property type="match status" value="1"/>
</dbReference>
<organism evidence="9 10">
    <name type="scientific">Daphnia galeata</name>
    <dbReference type="NCBI Taxonomy" id="27404"/>
    <lineage>
        <taxon>Eukaryota</taxon>
        <taxon>Metazoa</taxon>
        <taxon>Ecdysozoa</taxon>
        <taxon>Arthropoda</taxon>
        <taxon>Crustacea</taxon>
        <taxon>Branchiopoda</taxon>
        <taxon>Diplostraca</taxon>
        <taxon>Cladocera</taxon>
        <taxon>Anomopoda</taxon>
        <taxon>Daphniidae</taxon>
        <taxon>Daphnia</taxon>
    </lineage>
</organism>
<feature type="domain" description="Helicase C-terminal" evidence="8">
    <location>
        <begin position="585"/>
        <end position="763"/>
    </location>
</feature>
<feature type="compositionally biased region" description="Basic and acidic residues" evidence="6">
    <location>
        <begin position="203"/>
        <end position="227"/>
    </location>
</feature>
<dbReference type="Gene3D" id="3.40.50.300">
    <property type="entry name" value="P-loop containing nucleotide triphosphate hydrolases"/>
    <property type="match status" value="3"/>
</dbReference>
<dbReference type="FunFam" id="1.20.120.1080:FF:000046">
    <property type="entry name" value="ATP-dependent RNA helicase DHX37"/>
    <property type="match status" value="1"/>
</dbReference>
<dbReference type="PROSITE" id="PS51194">
    <property type="entry name" value="HELICASE_CTER"/>
    <property type="match status" value="1"/>
</dbReference>
<protein>
    <recommendedName>
        <fullName evidence="11">ATP-dependent RNA helicase DHX37</fullName>
    </recommendedName>
</protein>
<evidence type="ECO:0000256" key="6">
    <source>
        <dbReference type="SAM" id="MobiDB-lite"/>
    </source>
</evidence>